<evidence type="ECO:0000256" key="1">
    <source>
        <dbReference type="ARBA" id="ARBA00004406"/>
    </source>
</evidence>
<dbReference type="GO" id="GO:0034727">
    <property type="term" value="P:piecemeal microautophagy of the nucleus"/>
    <property type="evidence" value="ECO:0007669"/>
    <property type="project" value="TreeGrafter"/>
</dbReference>
<evidence type="ECO:0000256" key="2">
    <source>
        <dbReference type="ARBA" id="ARBA00004623"/>
    </source>
</evidence>
<dbReference type="GO" id="GO:0000422">
    <property type="term" value="P:autophagy of mitochondrion"/>
    <property type="evidence" value="ECO:0007669"/>
    <property type="project" value="TreeGrafter"/>
</dbReference>
<dbReference type="GO" id="GO:0034045">
    <property type="term" value="C:phagophore assembly site membrane"/>
    <property type="evidence" value="ECO:0007669"/>
    <property type="project" value="UniProtKB-SubCell"/>
</dbReference>
<keyword evidence="6" id="KW-0256">Endoplasmic reticulum</keyword>
<evidence type="ECO:0000256" key="7">
    <source>
        <dbReference type="ARBA" id="ARBA00023006"/>
    </source>
</evidence>
<dbReference type="Proteomes" id="UP000886520">
    <property type="component" value="Chromosome 8"/>
</dbReference>
<keyword evidence="5" id="KW-0813">Transport</keyword>
<protein>
    <recommendedName>
        <fullName evidence="4">Autophagy-related protein 2</fullName>
    </recommendedName>
</protein>
<dbReference type="GO" id="GO:0006869">
    <property type="term" value="P:lipid transport"/>
    <property type="evidence" value="ECO:0007669"/>
    <property type="project" value="UniProtKB-KW"/>
</dbReference>
<dbReference type="GO" id="GO:0032266">
    <property type="term" value="F:phosphatidylinositol-3-phosphate binding"/>
    <property type="evidence" value="ECO:0007669"/>
    <property type="project" value="TreeGrafter"/>
</dbReference>
<dbReference type="PANTHER" id="PTHR13190:SF1">
    <property type="entry name" value="AUTOPHAGY-RELATED 2, ISOFORM A"/>
    <property type="match status" value="1"/>
</dbReference>
<sequence length="1898" mass="208240">MSMPQWILRRFLKVCLKKYIGPYILGELDLDQLDFHLCSVSHLNEVVLNVDAINAKLSKYPFALKEGSVGRVTIKLLPHLYIELDGVELQFVPPKNTDESQPYAPFKSSSEPPQLEADTCGVASVGVEGNPYSPVREGVRMVADLFKRLFFGVHVVVNRVYVAIEEMPKLSTSEVSNLASHCMLLCRIGSAEYSVSRSADTGGDRKGEESSSFTSNISFQQLCLEVVDVCCDGREELSSGEGSSKGCGRPVSLMEDEAGLSGQVKISLHPKSGCSDMPKIDFDVSLDHIKLHFTAQQIERLSKMISSYHGTDGCEVATAQGVDQTSQIAPSSGEFFLARKAAGMLDRKEATPDKPGRLGSDCNYSRYTLFSDANYFADWAHCNDREKGFKAPMSEEDLAASTEEFFDCVSGLWTSTCSGFTAVSAASSLLFGSVLPPQASARQVSHVIDVKIAGFSVRLEEDLSRDHFIEIAVGDIDFSGQVSQRRLDWQLLLKHIEAYQVQYQKQGADLVHVLDEDILSKTVRVSAQPLQALVEQSVPKFPVFLSEGSQTRRASGLLRKCFLRLSDQGHLAGLQVDAKPKLPPILDGERNRRRQDLTEYSFHFQPLVVWVDTSTLCTLLNWAESFGISASDGERASYPDSGFSPRVTQKVHLNMYFSRIRLWVCSPYSSGSAAIQKDHMLCLDLSCPVEKFRRPMVKLRLPDSVGDQLCIGSAILAFEESYLYLVSPSIQSEGSEKDSPLKFHANTVLSISLCSPELATVEIFIKTKIGEGMSLVERAWNGIAEQQKAGIGGGKTSSEFVAVTATDVTSENNRKLRGDISLFSSTCIFVAIPKAKIELLASQHTIAVDILTSLLAVTMSKQSLNGQKDNNQVSVSVDVGEAEIQLHPHFDSSSSLKTKTNTSWEMYTIKFCKLQMLHVVKLGMVNNASYFWVRHGNGCIKGLLSNESNDELQLVTFNDDTLGRGDGGGGNVLATKSSGIEVSVMSWHGGGHPEDMLISVVLGGCTFMAHGGRLDWLPGLITFFSEHDEPSNNYAIYENNCLPTTKTGIVRLPKEAGEDASLSNDHVRFSLDLHDAALCYEPGKEAVSAAILRARNTTEQFDPVACLLAAAAVHVSSNATSNSARKSYEIWLRDVALLLTDTTLRRSNVLDFTDFTLESLNQAGYVKVAGEAVMEAVIHINGVDGLEWEAECANNQLRLDTCHDTTAAFGRLIAQLQQLFSPAVELSVSKQSDKPDIGNCCIEKIPGHQLDNGDSANALSGSSIANSESAALLEGFLEDACLLARGYSVHSCCNCLVAMHEKSLLHSKSPQPGDDVAQASQYRSLEQWSQGCGEEESLRTPVAKLEEAPSFIEGYYAIKTSSPHLSSQNYCNSVEGASIQTSQTLSDDFNKRSGLDGSGGWYDGRRFKVVENHVQESDNRSGSQEHRDNLPHSSKRRFGLSFRYPESVGRVVFQDLKLRWRLYRGSDWPISKRKDLDATGGRQNEMCMELILHGVNLQYDIFPRMGIYASRLALSIEEAGIYDCSKNAPWKKVLGYHWSKSRPRESSAKALKLELESVRPNPLVPVEEYRLSVQLLPILLHLDQRHVEFLANFFSAPALSSQGNDEVASSYSSFELKVAEGSEDALLPFFQICELQSFSIRVDYVPRHVDIGALKCGNYAELANLVPWKGIELELKHVRTTAVRGWETLSSIVVAEWMEDISQNQIHKLLKGLGPIRPLFAVGSGAAKLVLLPAEQYKRDRRRLLQGIRKGAKAFLRSISLEAVGLGVQLTAGAHEMLLQTELALGSFGFTSSLEQGEVRTKAGQPGDMREGLLQAYESLSQGLERTASSLIGQPLKAYHKEGPSMAVASALRAAPSAAVAPAVAAAGALHCALLGLRSSLDPERRRESEEKHSEPPH</sequence>
<evidence type="ECO:0000313" key="12">
    <source>
        <dbReference type="EMBL" id="KAI5076002.1"/>
    </source>
</evidence>
<reference evidence="12" key="1">
    <citation type="submission" date="2021-01" db="EMBL/GenBank/DDBJ databases">
        <title>Adiantum capillus-veneris genome.</title>
        <authorList>
            <person name="Fang Y."/>
            <person name="Liao Q."/>
        </authorList>
    </citation>
    <scope>NUCLEOTIDE SEQUENCE</scope>
    <source>
        <strain evidence="12">H3</strain>
        <tissue evidence="12">Leaf</tissue>
    </source>
</reference>
<dbReference type="GO" id="GO:0000045">
    <property type="term" value="P:autophagosome assembly"/>
    <property type="evidence" value="ECO:0007669"/>
    <property type="project" value="TreeGrafter"/>
</dbReference>
<evidence type="ECO:0000256" key="11">
    <source>
        <dbReference type="ARBA" id="ARBA00024615"/>
    </source>
</evidence>
<dbReference type="Pfam" id="PF13329">
    <property type="entry name" value="ATG2_CAD"/>
    <property type="match status" value="2"/>
</dbReference>
<dbReference type="GO" id="GO:0061908">
    <property type="term" value="C:phagophore"/>
    <property type="evidence" value="ECO:0007669"/>
    <property type="project" value="TreeGrafter"/>
</dbReference>
<evidence type="ECO:0000256" key="4">
    <source>
        <dbReference type="ARBA" id="ARBA00018070"/>
    </source>
</evidence>
<evidence type="ECO:0000256" key="9">
    <source>
        <dbReference type="ARBA" id="ARBA00023136"/>
    </source>
</evidence>
<dbReference type="EMBL" id="JABFUD020000008">
    <property type="protein sequence ID" value="KAI5076002.1"/>
    <property type="molecule type" value="Genomic_DNA"/>
</dbReference>
<organism evidence="12 13">
    <name type="scientific">Adiantum capillus-veneris</name>
    <name type="common">Maidenhair fern</name>
    <dbReference type="NCBI Taxonomy" id="13818"/>
    <lineage>
        <taxon>Eukaryota</taxon>
        <taxon>Viridiplantae</taxon>
        <taxon>Streptophyta</taxon>
        <taxon>Embryophyta</taxon>
        <taxon>Tracheophyta</taxon>
        <taxon>Polypodiopsida</taxon>
        <taxon>Polypodiidae</taxon>
        <taxon>Polypodiales</taxon>
        <taxon>Pteridineae</taxon>
        <taxon>Pteridaceae</taxon>
        <taxon>Vittarioideae</taxon>
        <taxon>Adiantum</taxon>
    </lineage>
</organism>
<evidence type="ECO:0000256" key="8">
    <source>
        <dbReference type="ARBA" id="ARBA00023055"/>
    </source>
</evidence>
<keyword evidence="8" id="KW-0445">Lipid transport</keyword>
<keyword evidence="9" id="KW-0472">Membrane</keyword>
<comment type="caution">
    <text evidence="12">The sequence shown here is derived from an EMBL/GenBank/DDBJ whole genome shotgun (WGS) entry which is preliminary data.</text>
</comment>
<evidence type="ECO:0000256" key="10">
    <source>
        <dbReference type="ARBA" id="ARBA00024479"/>
    </source>
</evidence>
<comment type="catalytic activity">
    <reaction evidence="11">
        <text>a 1,2-diacyl-sn-glycero-3-phosphoethanolamine(in) = a 1,2-diacyl-sn-glycero-3-phosphoethanolamine(out)</text>
        <dbReference type="Rhea" id="RHEA:38895"/>
        <dbReference type="ChEBI" id="CHEBI:64612"/>
    </reaction>
</comment>
<keyword evidence="13" id="KW-1185">Reference proteome</keyword>
<dbReference type="GO" id="GO:0043495">
    <property type="term" value="F:protein-membrane adaptor activity"/>
    <property type="evidence" value="ECO:0007669"/>
    <property type="project" value="TreeGrafter"/>
</dbReference>
<dbReference type="GO" id="GO:0061709">
    <property type="term" value="P:reticulophagy"/>
    <property type="evidence" value="ECO:0007669"/>
    <property type="project" value="TreeGrafter"/>
</dbReference>
<gene>
    <name evidence="12" type="ORF">GOP47_0008067</name>
</gene>
<dbReference type="PANTHER" id="PTHR13190">
    <property type="entry name" value="AUTOPHAGY-RELATED 2, ISOFORM A"/>
    <property type="match status" value="1"/>
</dbReference>
<name>A0A9D4UYZ5_ADICA</name>
<comment type="subcellular location">
    <subcellularLocation>
        <location evidence="1">Endoplasmic reticulum membrane</location>
        <topology evidence="1">Peripheral membrane protein</topology>
    </subcellularLocation>
    <subcellularLocation>
        <location evidence="2">Preautophagosomal structure membrane</location>
        <topology evidence="2">Peripheral membrane protein</topology>
    </subcellularLocation>
</comment>
<comment type="similarity">
    <text evidence="3">Belongs to the ATG2 family.</text>
</comment>
<dbReference type="GO" id="GO:0005789">
    <property type="term" value="C:endoplasmic reticulum membrane"/>
    <property type="evidence" value="ECO:0007669"/>
    <property type="project" value="UniProtKB-SubCell"/>
</dbReference>
<keyword evidence="7" id="KW-0072">Autophagy</keyword>
<evidence type="ECO:0000313" key="13">
    <source>
        <dbReference type="Proteomes" id="UP000886520"/>
    </source>
</evidence>
<accession>A0A9D4UYZ5</accession>
<comment type="catalytic activity">
    <reaction evidence="10">
        <text>a 1,2-diacyl-sn-glycero-3-phospho-L-serine(in) = a 1,2-diacyl-sn-glycero-3-phospho-L-serine(out)</text>
        <dbReference type="Rhea" id="RHEA:38663"/>
        <dbReference type="ChEBI" id="CHEBI:57262"/>
    </reaction>
</comment>
<evidence type="ECO:0000256" key="6">
    <source>
        <dbReference type="ARBA" id="ARBA00022824"/>
    </source>
</evidence>
<dbReference type="OrthoDB" id="18982at2759"/>
<evidence type="ECO:0000256" key="3">
    <source>
        <dbReference type="ARBA" id="ARBA00009714"/>
    </source>
</evidence>
<dbReference type="InterPro" id="IPR026849">
    <property type="entry name" value="ATG2"/>
</dbReference>
<dbReference type="GO" id="GO:0061723">
    <property type="term" value="P:glycophagy"/>
    <property type="evidence" value="ECO:0007669"/>
    <property type="project" value="TreeGrafter"/>
</dbReference>
<proteinExistence type="inferred from homology"/>
<evidence type="ECO:0000256" key="5">
    <source>
        <dbReference type="ARBA" id="ARBA00022448"/>
    </source>
</evidence>